<keyword evidence="3 10" id="KW-0808">Transferase</keyword>
<feature type="domain" description="DNA polymerase III delta N-terminal" evidence="9">
    <location>
        <begin position="23"/>
        <end position="132"/>
    </location>
</feature>
<dbReference type="InterPro" id="IPR005790">
    <property type="entry name" value="DNA_polIII_delta"/>
</dbReference>
<sequence>MAEIKAHEFDAFLKQRAQTYRCFLIYGPDRGLVSERASAIAAMTGIAQDDPFSFLRLDASDLAGDPGRLFDEVNSPGLFGGGKLIWLKGAGADKGLADAFSALFEKPVEESYVIVEAGDLKKGANLRKVFETERAAIAVPCYADDARALNGLIDSEMQAAGLRITPSARALLLSSLGGDRIASRNEIQKLALYARGLDIIEDHHVTEIIGDASAISTDDAVDAVLTGNRAQLLHAVQKVTASKTPIFLILQGCLRQFQLIDQMRAEIEEKNSSVTDVMGSMGRHIHFRRKPIIEAALRSWNAQAISREMNRLQSAILQSRRRAALEDSISMQTLLSITLQAARLRKA</sequence>
<protein>
    <recommendedName>
        <fullName evidence="2">DNA polymerase III subunit delta</fullName>
        <ecNumber evidence="1">2.7.7.7</ecNumber>
    </recommendedName>
</protein>
<accession>A0ABT8YN00</accession>
<evidence type="ECO:0000313" key="11">
    <source>
        <dbReference type="Proteomes" id="UP001174932"/>
    </source>
</evidence>
<dbReference type="Pfam" id="PF06144">
    <property type="entry name" value="DNA_pol3_delta"/>
    <property type="match status" value="1"/>
</dbReference>
<gene>
    <name evidence="10" type="primary">holA</name>
    <name evidence="10" type="ORF">Q4481_12265</name>
</gene>
<evidence type="ECO:0000256" key="8">
    <source>
        <dbReference type="ARBA" id="ARBA00049244"/>
    </source>
</evidence>
<dbReference type="InterPro" id="IPR008921">
    <property type="entry name" value="DNA_pol3_clamp-load_cplx_C"/>
</dbReference>
<evidence type="ECO:0000256" key="3">
    <source>
        <dbReference type="ARBA" id="ARBA00022679"/>
    </source>
</evidence>
<dbReference type="SUPFAM" id="SSF48019">
    <property type="entry name" value="post-AAA+ oligomerization domain-like"/>
    <property type="match status" value="1"/>
</dbReference>
<keyword evidence="11" id="KW-1185">Reference proteome</keyword>
<dbReference type="EC" id="2.7.7.7" evidence="1"/>
<reference evidence="10" key="2">
    <citation type="submission" date="2023-07" db="EMBL/GenBank/DDBJ databases">
        <authorList>
            <person name="Shen H."/>
        </authorList>
    </citation>
    <scope>NUCLEOTIDE SEQUENCE</scope>
    <source>
        <strain evidence="10">TNR-22</strain>
    </source>
</reference>
<dbReference type="PANTHER" id="PTHR34388:SF1">
    <property type="entry name" value="DNA POLYMERASE III SUBUNIT DELTA"/>
    <property type="match status" value="1"/>
</dbReference>
<comment type="caution">
    <text evidence="10">The sequence shown here is derived from an EMBL/GenBank/DDBJ whole genome shotgun (WGS) entry which is preliminary data.</text>
</comment>
<dbReference type="SUPFAM" id="SSF52540">
    <property type="entry name" value="P-loop containing nucleoside triphosphate hydrolases"/>
    <property type="match status" value="1"/>
</dbReference>
<dbReference type="EMBL" id="JAUOZU010000008">
    <property type="protein sequence ID" value="MDO6964733.1"/>
    <property type="molecule type" value="Genomic_DNA"/>
</dbReference>
<dbReference type="Gene3D" id="1.20.272.10">
    <property type="match status" value="1"/>
</dbReference>
<dbReference type="Proteomes" id="UP001174932">
    <property type="component" value="Unassembled WGS sequence"/>
</dbReference>
<dbReference type="NCBIfam" id="TIGR01128">
    <property type="entry name" value="holA"/>
    <property type="match status" value="1"/>
</dbReference>
<evidence type="ECO:0000256" key="6">
    <source>
        <dbReference type="ARBA" id="ARBA00022932"/>
    </source>
</evidence>
<evidence type="ECO:0000256" key="7">
    <source>
        <dbReference type="ARBA" id="ARBA00034754"/>
    </source>
</evidence>
<keyword evidence="6" id="KW-0239">DNA-directed DNA polymerase</keyword>
<dbReference type="GO" id="GO:0003887">
    <property type="term" value="F:DNA-directed DNA polymerase activity"/>
    <property type="evidence" value="ECO:0007669"/>
    <property type="project" value="UniProtKB-EC"/>
</dbReference>
<dbReference type="InterPro" id="IPR010372">
    <property type="entry name" value="DNA_pol3_delta_N"/>
</dbReference>
<keyword evidence="4 10" id="KW-0548">Nucleotidyltransferase</keyword>
<dbReference type="RefSeq" id="WP_304376666.1">
    <property type="nucleotide sequence ID" value="NZ_JAUOZU010000008.1"/>
</dbReference>
<dbReference type="PANTHER" id="PTHR34388">
    <property type="entry name" value="DNA POLYMERASE III SUBUNIT DELTA"/>
    <property type="match status" value="1"/>
</dbReference>
<proteinExistence type="inferred from homology"/>
<dbReference type="InterPro" id="IPR027417">
    <property type="entry name" value="P-loop_NTPase"/>
</dbReference>
<comment type="similarity">
    <text evidence="7">Belongs to the DNA polymerase HolA subunit family.</text>
</comment>
<comment type="catalytic activity">
    <reaction evidence="8">
        <text>DNA(n) + a 2'-deoxyribonucleoside 5'-triphosphate = DNA(n+1) + diphosphate</text>
        <dbReference type="Rhea" id="RHEA:22508"/>
        <dbReference type="Rhea" id="RHEA-COMP:17339"/>
        <dbReference type="Rhea" id="RHEA-COMP:17340"/>
        <dbReference type="ChEBI" id="CHEBI:33019"/>
        <dbReference type="ChEBI" id="CHEBI:61560"/>
        <dbReference type="ChEBI" id="CHEBI:173112"/>
        <dbReference type="EC" id="2.7.7.7"/>
    </reaction>
</comment>
<dbReference type="Gene3D" id="3.40.50.300">
    <property type="entry name" value="P-loop containing nucleotide triphosphate hydrolases"/>
    <property type="match status" value="1"/>
</dbReference>
<dbReference type="Gene3D" id="1.10.8.60">
    <property type="match status" value="1"/>
</dbReference>
<keyword evidence="5" id="KW-0235">DNA replication</keyword>
<evidence type="ECO:0000256" key="5">
    <source>
        <dbReference type="ARBA" id="ARBA00022705"/>
    </source>
</evidence>
<evidence type="ECO:0000256" key="4">
    <source>
        <dbReference type="ARBA" id="ARBA00022695"/>
    </source>
</evidence>
<evidence type="ECO:0000256" key="2">
    <source>
        <dbReference type="ARBA" id="ARBA00017703"/>
    </source>
</evidence>
<evidence type="ECO:0000259" key="9">
    <source>
        <dbReference type="Pfam" id="PF06144"/>
    </source>
</evidence>
<reference evidence="10" key="1">
    <citation type="journal article" date="2015" name="Int. J. Syst. Evol. Microbiol.">
        <title>Rhizobium alvei sp. nov., isolated from a freshwater river.</title>
        <authorList>
            <person name="Sheu S.Y."/>
            <person name="Huang H.W."/>
            <person name="Young C.C."/>
            <person name="Chen W.M."/>
        </authorList>
    </citation>
    <scope>NUCLEOTIDE SEQUENCE</scope>
    <source>
        <strain evidence="10">TNR-22</strain>
    </source>
</reference>
<evidence type="ECO:0000256" key="1">
    <source>
        <dbReference type="ARBA" id="ARBA00012417"/>
    </source>
</evidence>
<evidence type="ECO:0000313" key="10">
    <source>
        <dbReference type="EMBL" id="MDO6964733.1"/>
    </source>
</evidence>
<name>A0ABT8YN00_9HYPH</name>
<organism evidence="10 11">
    <name type="scientific">Rhizobium alvei</name>
    <dbReference type="NCBI Taxonomy" id="1132659"/>
    <lineage>
        <taxon>Bacteria</taxon>
        <taxon>Pseudomonadati</taxon>
        <taxon>Pseudomonadota</taxon>
        <taxon>Alphaproteobacteria</taxon>
        <taxon>Hyphomicrobiales</taxon>
        <taxon>Rhizobiaceae</taxon>
        <taxon>Rhizobium/Agrobacterium group</taxon>
        <taxon>Rhizobium</taxon>
    </lineage>
</organism>